<evidence type="ECO:0000313" key="2">
    <source>
        <dbReference type="Proteomes" id="UP000229847"/>
    </source>
</evidence>
<comment type="caution">
    <text evidence="1">The sequence shown here is derived from an EMBL/GenBank/DDBJ whole genome shotgun (WGS) entry which is preliminary data.</text>
</comment>
<organism evidence="1 2">
    <name type="scientific">Candidatus Woesebacteria bacterium CG22_combo_CG10-13_8_21_14_all_39_10</name>
    <dbReference type="NCBI Taxonomy" id="1975059"/>
    <lineage>
        <taxon>Bacteria</taxon>
        <taxon>Candidatus Woeseibacteriota</taxon>
    </lineage>
</organism>
<protein>
    <recommendedName>
        <fullName evidence="3">Thymidylate kinase-like domain-containing protein</fullName>
    </recommendedName>
</protein>
<name>A0A2H0BKU6_9BACT</name>
<dbReference type="Gene3D" id="3.40.50.300">
    <property type="entry name" value="P-loop containing nucleotide triphosphate hydrolases"/>
    <property type="match status" value="1"/>
</dbReference>
<dbReference type="InterPro" id="IPR027417">
    <property type="entry name" value="P-loop_NTPase"/>
</dbReference>
<dbReference type="Proteomes" id="UP000229847">
    <property type="component" value="Unassembled WGS sequence"/>
</dbReference>
<dbReference type="SUPFAM" id="SSF52540">
    <property type="entry name" value="P-loop containing nucleoside triphosphate hydrolases"/>
    <property type="match status" value="1"/>
</dbReference>
<evidence type="ECO:0008006" key="3">
    <source>
        <dbReference type="Google" id="ProtNLM"/>
    </source>
</evidence>
<proteinExistence type="predicted"/>
<evidence type="ECO:0000313" key="1">
    <source>
        <dbReference type="EMBL" id="PIP57660.1"/>
    </source>
</evidence>
<gene>
    <name evidence="1" type="ORF">COX03_01880</name>
</gene>
<accession>A0A2H0BKU6</accession>
<dbReference type="EMBL" id="PCSW01000057">
    <property type="protein sequence ID" value="PIP57660.1"/>
    <property type="molecule type" value="Genomic_DNA"/>
</dbReference>
<reference evidence="1 2" key="1">
    <citation type="submission" date="2017-09" db="EMBL/GenBank/DDBJ databases">
        <title>Depth-based differentiation of microbial function through sediment-hosted aquifers and enrichment of novel symbionts in the deep terrestrial subsurface.</title>
        <authorList>
            <person name="Probst A.J."/>
            <person name="Ladd B."/>
            <person name="Jarett J.K."/>
            <person name="Geller-Mcgrath D.E."/>
            <person name="Sieber C.M."/>
            <person name="Emerson J.B."/>
            <person name="Anantharaman K."/>
            <person name="Thomas B.C."/>
            <person name="Malmstrom R."/>
            <person name="Stieglmeier M."/>
            <person name="Klingl A."/>
            <person name="Woyke T."/>
            <person name="Ryan C.M."/>
            <person name="Banfield J.F."/>
        </authorList>
    </citation>
    <scope>NUCLEOTIDE SEQUENCE [LARGE SCALE GENOMIC DNA]</scope>
    <source>
        <strain evidence="1">CG22_combo_CG10-13_8_21_14_all_39_10</strain>
    </source>
</reference>
<sequence length="183" mass="20500">MTENLVRMAFMEGPQGAGKTSATEFATSLGYKPVRGIPTGEKLIKNTTSQNWHQSLAILEELANRGEAFVSDRSFWSLVVFKMRKRPELADSFYELGSQMFKGRINGIDHKVIVILAEPQTCISRANPDSPVAITDIAESENEIKTYKELMARLKDDGFKAFSIYNEGISKDEFFGHITSLLK</sequence>
<dbReference type="AlphaFoldDB" id="A0A2H0BKU6"/>